<accession>A0A3Q8X980</accession>
<keyword evidence="3 10" id="KW-0479">Metal-binding</keyword>
<evidence type="ECO:0000256" key="2">
    <source>
        <dbReference type="ARBA" id="ARBA00022598"/>
    </source>
</evidence>
<keyword evidence="4 10" id="KW-0547">Nucleotide-binding</keyword>
<dbReference type="GO" id="GO:0016879">
    <property type="term" value="F:ligase activity, forming carbon-nitrogen bonds"/>
    <property type="evidence" value="ECO:0007669"/>
    <property type="project" value="UniProtKB-UniRule"/>
</dbReference>
<keyword evidence="2 10" id="KW-0436">Ligase</keyword>
<dbReference type="Proteomes" id="UP000272528">
    <property type="component" value="Chromosome"/>
</dbReference>
<evidence type="ECO:0000256" key="3">
    <source>
        <dbReference type="ARBA" id="ARBA00022723"/>
    </source>
</evidence>
<keyword evidence="12" id="KW-1185">Reference proteome</keyword>
<keyword evidence="5 10" id="KW-0862">Zinc</keyword>
<comment type="pathway">
    <text evidence="1 10">Purine metabolism; 7-cyano-7-deazaguanine biosynthesis.</text>
</comment>
<evidence type="ECO:0000256" key="10">
    <source>
        <dbReference type="HAMAP-Rule" id="MF_01633"/>
    </source>
</evidence>
<dbReference type="KEGG" id="palb:EJC50_22795"/>
<evidence type="ECO:0000313" key="11">
    <source>
        <dbReference type="EMBL" id="AZN42190.1"/>
    </source>
</evidence>
<comment type="function">
    <text evidence="10">Catalyzes the ATP-dependent conversion of 7-carboxy-7-deazaguanine (CDG) to 7-cyano-7-deazaguanine (preQ(0)).</text>
</comment>
<dbReference type="EMBL" id="CP034437">
    <property type="protein sequence ID" value="AZN42190.1"/>
    <property type="molecule type" value="Genomic_DNA"/>
</dbReference>
<dbReference type="HAMAP" id="MF_01633">
    <property type="entry name" value="QueC"/>
    <property type="match status" value="1"/>
</dbReference>
<dbReference type="NCBIfam" id="TIGR00364">
    <property type="entry name" value="7-cyano-7-deazaguanine synthase QueC"/>
    <property type="match status" value="1"/>
</dbReference>
<dbReference type="EC" id="6.3.4.20" evidence="8 10"/>
<keyword evidence="10" id="KW-0671">Queuosine biosynthesis</keyword>
<comment type="subunit">
    <text evidence="10">Homodimer.</text>
</comment>
<dbReference type="InterPro" id="IPR018317">
    <property type="entry name" value="QueC"/>
</dbReference>
<evidence type="ECO:0000256" key="9">
    <source>
        <dbReference type="ARBA" id="ARBA00047890"/>
    </source>
</evidence>
<dbReference type="GO" id="GO:0008616">
    <property type="term" value="P:tRNA queuosine(34) biosynthetic process"/>
    <property type="evidence" value="ECO:0007669"/>
    <property type="project" value="UniProtKB-UniRule"/>
</dbReference>
<sequence>MKKAVVILSGGLDSTTCMGYAKEVGYELYPITFNYGQRHKIELNNARAVAEHYGVSDRFRLVELGFLRDFGGSALTDDSIDVPMVGADPVPDEVGEIPVTYVPGRNLLFLSIATSFAETVGAEAIYIGVNALDYSGYPDCRPEFIAKVEEVIAVATKVGVEGKAISIETPLIHLTKADIVKEGTRMGVPYHLTTSCYNGEPEACGECDSCRLRLKGFAEAGMKDPIPYK</sequence>
<dbReference type="PIRSF" id="PIRSF006293">
    <property type="entry name" value="ExsB"/>
    <property type="match status" value="1"/>
</dbReference>
<evidence type="ECO:0000256" key="7">
    <source>
        <dbReference type="ARBA" id="ARBA00037993"/>
    </source>
</evidence>
<evidence type="ECO:0000256" key="8">
    <source>
        <dbReference type="ARBA" id="ARBA00039149"/>
    </source>
</evidence>
<proteinExistence type="inferred from homology"/>
<keyword evidence="6 10" id="KW-0067">ATP-binding</keyword>
<gene>
    <name evidence="10 11" type="primary">queC</name>
    <name evidence="11" type="ORF">EJC50_22795</name>
</gene>
<reference evidence="12" key="1">
    <citation type="submission" date="2018-12" db="EMBL/GenBank/DDBJ databases">
        <title>Genome sequence of Peanibacillus sp.</title>
        <authorList>
            <person name="Subramani G."/>
            <person name="Srinivasan S."/>
            <person name="Kim M.K."/>
        </authorList>
    </citation>
    <scope>NUCLEOTIDE SEQUENCE [LARGE SCALE GENOMIC DNA]</scope>
    <source>
        <strain evidence="12">18JY67-1</strain>
    </source>
</reference>
<feature type="binding site" evidence="10">
    <location>
        <position position="196"/>
    </location>
    <ligand>
        <name>Zn(2+)</name>
        <dbReference type="ChEBI" id="CHEBI:29105"/>
    </ligand>
</feature>
<evidence type="ECO:0000313" key="12">
    <source>
        <dbReference type="Proteomes" id="UP000272528"/>
    </source>
</evidence>
<protein>
    <recommendedName>
        <fullName evidence="8 10">7-cyano-7-deazaguanine synthase</fullName>
        <ecNumber evidence="8 10">6.3.4.20</ecNumber>
    </recommendedName>
    <alternativeName>
        <fullName evidence="10">7-cyano-7-carbaguanine synthase</fullName>
    </alternativeName>
    <alternativeName>
        <fullName evidence="10">PreQ(0) synthase</fullName>
    </alternativeName>
    <alternativeName>
        <fullName evidence="10">Queuosine biosynthesis protein QueC</fullName>
    </alternativeName>
</protein>
<dbReference type="PANTHER" id="PTHR42914:SF1">
    <property type="entry name" value="7-CYANO-7-DEAZAGUANINE SYNTHASE"/>
    <property type="match status" value="1"/>
</dbReference>
<dbReference type="InterPro" id="IPR014729">
    <property type="entry name" value="Rossmann-like_a/b/a_fold"/>
</dbReference>
<dbReference type="Gene3D" id="3.40.50.620">
    <property type="entry name" value="HUPs"/>
    <property type="match status" value="1"/>
</dbReference>
<dbReference type="PANTHER" id="PTHR42914">
    <property type="entry name" value="7-CYANO-7-DEAZAGUANINE SYNTHASE"/>
    <property type="match status" value="1"/>
</dbReference>
<feature type="binding site" evidence="10">
    <location>
        <begin position="8"/>
        <end position="18"/>
    </location>
    <ligand>
        <name>ATP</name>
        <dbReference type="ChEBI" id="CHEBI:30616"/>
    </ligand>
</feature>
<feature type="binding site" evidence="10">
    <location>
        <position position="204"/>
    </location>
    <ligand>
        <name>Zn(2+)</name>
        <dbReference type="ChEBI" id="CHEBI:29105"/>
    </ligand>
</feature>
<comment type="similarity">
    <text evidence="7 10">Belongs to the QueC family.</text>
</comment>
<dbReference type="GO" id="GO:0005524">
    <property type="term" value="F:ATP binding"/>
    <property type="evidence" value="ECO:0007669"/>
    <property type="project" value="UniProtKB-UniRule"/>
</dbReference>
<dbReference type="Pfam" id="PF06508">
    <property type="entry name" value="QueC"/>
    <property type="match status" value="1"/>
</dbReference>
<feature type="binding site" evidence="10">
    <location>
        <position position="210"/>
    </location>
    <ligand>
        <name>Zn(2+)</name>
        <dbReference type="ChEBI" id="CHEBI:29105"/>
    </ligand>
</feature>
<dbReference type="GO" id="GO:0008270">
    <property type="term" value="F:zinc ion binding"/>
    <property type="evidence" value="ECO:0007669"/>
    <property type="project" value="UniProtKB-UniRule"/>
</dbReference>
<dbReference type="OrthoDB" id="9789567at2"/>
<name>A0A3Q8X980_9BACL</name>
<evidence type="ECO:0000256" key="1">
    <source>
        <dbReference type="ARBA" id="ARBA00005061"/>
    </source>
</evidence>
<comment type="cofactor">
    <cofactor evidence="10">
        <name>Zn(2+)</name>
        <dbReference type="ChEBI" id="CHEBI:29105"/>
    </cofactor>
    <text evidence="10">Binds 1 zinc ion per subunit.</text>
</comment>
<evidence type="ECO:0000256" key="5">
    <source>
        <dbReference type="ARBA" id="ARBA00022833"/>
    </source>
</evidence>
<comment type="catalytic activity">
    <reaction evidence="9 10">
        <text>7-carboxy-7-carbaguanine + NH4(+) + 2 ATP = 7-cyano-7-carbaguanine + 2 AMP + 2 diphosphate + 2 H(+)</text>
        <dbReference type="Rhea" id="RHEA:27982"/>
        <dbReference type="ChEBI" id="CHEBI:15378"/>
        <dbReference type="ChEBI" id="CHEBI:28938"/>
        <dbReference type="ChEBI" id="CHEBI:30616"/>
        <dbReference type="ChEBI" id="CHEBI:33019"/>
        <dbReference type="ChEBI" id="CHEBI:45075"/>
        <dbReference type="ChEBI" id="CHEBI:61036"/>
        <dbReference type="ChEBI" id="CHEBI:456215"/>
        <dbReference type="EC" id="6.3.4.20"/>
    </reaction>
</comment>
<organism evidence="11 12">
    <name type="scientific">Paenibacillus albus</name>
    <dbReference type="NCBI Taxonomy" id="2495582"/>
    <lineage>
        <taxon>Bacteria</taxon>
        <taxon>Bacillati</taxon>
        <taxon>Bacillota</taxon>
        <taxon>Bacilli</taxon>
        <taxon>Bacillales</taxon>
        <taxon>Paenibacillaceae</taxon>
        <taxon>Paenibacillus</taxon>
    </lineage>
</organism>
<dbReference type="CDD" id="cd01995">
    <property type="entry name" value="QueC-like"/>
    <property type="match status" value="1"/>
</dbReference>
<dbReference type="SUPFAM" id="SSF52402">
    <property type="entry name" value="Adenine nucleotide alpha hydrolases-like"/>
    <property type="match status" value="1"/>
</dbReference>
<dbReference type="AlphaFoldDB" id="A0A3Q8X980"/>
<dbReference type="RefSeq" id="WP_126017888.1">
    <property type="nucleotide sequence ID" value="NZ_CP034437.1"/>
</dbReference>
<dbReference type="UniPathway" id="UPA00391"/>
<evidence type="ECO:0000256" key="6">
    <source>
        <dbReference type="ARBA" id="ARBA00022840"/>
    </source>
</evidence>
<feature type="binding site" evidence="10">
    <location>
        <position position="207"/>
    </location>
    <ligand>
        <name>Zn(2+)</name>
        <dbReference type="ChEBI" id="CHEBI:29105"/>
    </ligand>
</feature>
<evidence type="ECO:0000256" key="4">
    <source>
        <dbReference type="ARBA" id="ARBA00022741"/>
    </source>
</evidence>